<dbReference type="InterPro" id="IPR002104">
    <property type="entry name" value="Integrase_catalytic"/>
</dbReference>
<dbReference type="GO" id="GO:0015074">
    <property type="term" value="P:DNA integration"/>
    <property type="evidence" value="ECO:0007669"/>
    <property type="project" value="UniProtKB-KW"/>
</dbReference>
<sequence>MSKLYELIQSEYKTEYIGEYQKSEGLMEKKKYTAPKIYPKIISEKRLTAFSEEEKQQILQRYKRWYVYYYFRNEEGKMVKQPSIFFKVNQEYKDFDNRYLRIHKLRNIIEKLLKSGYTPSDEYFEKNHENQDYTACSALDFALNLKKNSVSERTFIDYKHRIGLFQKFLKNNYLDNAPIKNIAKKEVNDFLNTILLKSSPRNRNNTLAVLNAIFSTLEENELIPHNVVSKIKKLPTKPERNKTYSQSQQDTIFTLLEEKDKDLLLFVKFISYNFLRPIEACRLQVKDIDFEGAKLNVRAKNKLVKVKIIPEILLGEIQHFKGLNSEYYLFAPNSAGPWESTEGNKRDYWSKRFKKVKDELNLGKDYGLYSFRHTFITKLYRQLREKYSQGETYDRLMLITGHTTLTALQQYLRDIDAELPDDYSLFLE</sequence>
<dbReference type="CDD" id="cd00397">
    <property type="entry name" value="DNA_BRE_C"/>
    <property type="match status" value="1"/>
</dbReference>
<gene>
    <name evidence="5" type="ORF">DBX24_02415</name>
</gene>
<evidence type="ECO:0000313" key="5">
    <source>
        <dbReference type="EMBL" id="QHN64824.1"/>
    </source>
</evidence>
<dbReference type="InterPro" id="IPR010998">
    <property type="entry name" value="Integrase_recombinase_N"/>
</dbReference>
<keyword evidence="3" id="KW-0238">DNA-binding</keyword>
<organism evidence="5 6">
    <name type="scientific">Bergeyella cardium</name>
    <dbReference type="NCBI Taxonomy" id="1585976"/>
    <lineage>
        <taxon>Bacteria</taxon>
        <taxon>Pseudomonadati</taxon>
        <taxon>Bacteroidota</taxon>
        <taxon>Flavobacteriia</taxon>
        <taxon>Flavobacteriales</taxon>
        <taxon>Weeksellaceae</taxon>
        <taxon>Bergeyella</taxon>
    </lineage>
</organism>
<dbReference type="InterPro" id="IPR013762">
    <property type="entry name" value="Integrase-like_cat_sf"/>
</dbReference>
<dbReference type="InterPro" id="IPR011010">
    <property type="entry name" value="DNA_brk_join_enz"/>
</dbReference>
<reference evidence="5 6" key="1">
    <citation type="submission" date="2018-04" db="EMBL/GenBank/DDBJ databases">
        <title>Characteristic and Complete Genome Sequencing of A Novel Member of Infective Endocarditis Causative Bacteria: Bergeyella cardium QL-PH.</title>
        <authorList>
            <person name="Pan H."/>
            <person name="Sun E."/>
            <person name="Zhang Y."/>
        </authorList>
    </citation>
    <scope>NUCLEOTIDE SEQUENCE [LARGE SCALE GENOMIC DNA]</scope>
    <source>
        <strain evidence="5 6">HPQL</strain>
    </source>
</reference>
<dbReference type="PROSITE" id="PS51900">
    <property type="entry name" value="CB"/>
    <property type="match status" value="1"/>
</dbReference>
<evidence type="ECO:0000256" key="3">
    <source>
        <dbReference type="ARBA" id="ARBA00023125"/>
    </source>
</evidence>
<accession>A0A6P1QVW2</accession>
<keyword evidence="2" id="KW-0229">DNA integration</keyword>
<evidence type="ECO:0000256" key="1">
    <source>
        <dbReference type="ARBA" id="ARBA00008857"/>
    </source>
</evidence>
<dbReference type="RefSeq" id="WP_120488516.1">
    <property type="nucleotide sequence ID" value="NZ_CP029149.1"/>
</dbReference>
<dbReference type="GO" id="GO:0006310">
    <property type="term" value="P:DNA recombination"/>
    <property type="evidence" value="ECO:0007669"/>
    <property type="project" value="UniProtKB-KW"/>
</dbReference>
<dbReference type="AlphaFoldDB" id="A0A6P1QVW2"/>
<evidence type="ECO:0000256" key="2">
    <source>
        <dbReference type="ARBA" id="ARBA00022908"/>
    </source>
</evidence>
<dbReference type="PROSITE" id="PS51898">
    <property type="entry name" value="TYR_RECOMBINASE"/>
    <property type="match status" value="1"/>
</dbReference>
<dbReference type="Pfam" id="PF00589">
    <property type="entry name" value="Phage_integrase"/>
    <property type="match status" value="1"/>
</dbReference>
<evidence type="ECO:0000256" key="4">
    <source>
        <dbReference type="ARBA" id="ARBA00023172"/>
    </source>
</evidence>
<dbReference type="PANTHER" id="PTHR30349:SF41">
    <property type="entry name" value="INTEGRASE_RECOMBINASE PROTEIN MJ0367-RELATED"/>
    <property type="match status" value="1"/>
</dbReference>
<dbReference type="GO" id="GO:0003677">
    <property type="term" value="F:DNA binding"/>
    <property type="evidence" value="ECO:0007669"/>
    <property type="project" value="UniProtKB-UniRule"/>
</dbReference>
<dbReference type="SUPFAM" id="SSF56349">
    <property type="entry name" value="DNA breaking-rejoining enzymes"/>
    <property type="match status" value="1"/>
</dbReference>
<dbReference type="KEGG" id="bcad:DBX24_02415"/>
<name>A0A6P1QVW2_9FLAO</name>
<protein>
    <submittedName>
        <fullName evidence="5">Tyrosine-type recombinase/integrase</fullName>
    </submittedName>
</protein>
<comment type="similarity">
    <text evidence="1">Belongs to the 'phage' integrase family.</text>
</comment>
<dbReference type="OrthoDB" id="9806835at2"/>
<dbReference type="InterPro" id="IPR050090">
    <property type="entry name" value="Tyrosine_recombinase_XerCD"/>
</dbReference>
<dbReference type="Gene3D" id="1.10.150.130">
    <property type="match status" value="1"/>
</dbReference>
<dbReference type="InterPro" id="IPR044068">
    <property type="entry name" value="CB"/>
</dbReference>
<dbReference type="EMBL" id="CP029149">
    <property type="protein sequence ID" value="QHN64824.1"/>
    <property type="molecule type" value="Genomic_DNA"/>
</dbReference>
<dbReference type="Gene3D" id="1.10.443.10">
    <property type="entry name" value="Intergrase catalytic core"/>
    <property type="match status" value="1"/>
</dbReference>
<evidence type="ECO:0000313" key="6">
    <source>
        <dbReference type="Proteomes" id="UP000464318"/>
    </source>
</evidence>
<keyword evidence="4" id="KW-0233">DNA recombination</keyword>
<proteinExistence type="inferred from homology"/>
<dbReference type="PANTHER" id="PTHR30349">
    <property type="entry name" value="PHAGE INTEGRASE-RELATED"/>
    <property type="match status" value="1"/>
</dbReference>
<keyword evidence="6" id="KW-1185">Reference proteome</keyword>
<dbReference type="Proteomes" id="UP000464318">
    <property type="component" value="Chromosome"/>
</dbReference>